<feature type="domain" description="SIAH-type" evidence="13">
    <location>
        <begin position="140"/>
        <end position="198"/>
    </location>
</feature>
<dbReference type="EC" id="2.3.2.27" evidence="4"/>
<evidence type="ECO:0000256" key="2">
    <source>
        <dbReference type="ARBA" id="ARBA00004906"/>
    </source>
</evidence>
<feature type="compositionally biased region" description="Basic and acidic residues" evidence="12">
    <location>
        <begin position="567"/>
        <end position="577"/>
    </location>
</feature>
<reference evidence="15" key="1">
    <citation type="journal article" date="2005" name="Nature">
        <title>The map-based sequence of the rice genome.</title>
        <authorList>
            <consortium name="International rice genome sequencing project (IRGSP)"/>
            <person name="Matsumoto T."/>
            <person name="Wu J."/>
            <person name="Kanamori H."/>
            <person name="Katayose Y."/>
            <person name="Fujisawa M."/>
            <person name="Namiki N."/>
            <person name="Mizuno H."/>
            <person name="Yamamoto K."/>
            <person name="Antonio B.A."/>
            <person name="Baba T."/>
            <person name="Sakata K."/>
            <person name="Nagamura Y."/>
            <person name="Aoki H."/>
            <person name="Arikawa K."/>
            <person name="Arita K."/>
            <person name="Bito T."/>
            <person name="Chiden Y."/>
            <person name="Fujitsuka N."/>
            <person name="Fukunaka R."/>
            <person name="Hamada M."/>
            <person name="Harada C."/>
            <person name="Hayashi A."/>
            <person name="Hijishita S."/>
            <person name="Honda M."/>
            <person name="Hosokawa S."/>
            <person name="Ichikawa Y."/>
            <person name="Idonuma A."/>
            <person name="Iijima M."/>
            <person name="Ikeda M."/>
            <person name="Ikeno M."/>
            <person name="Ito K."/>
            <person name="Ito S."/>
            <person name="Ito T."/>
            <person name="Ito Y."/>
            <person name="Ito Y."/>
            <person name="Iwabuchi A."/>
            <person name="Kamiya K."/>
            <person name="Karasawa W."/>
            <person name="Kurita K."/>
            <person name="Katagiri S."/>
            <person name="Kikuta A."/>
            <person name="Kobayashi H."/>
            <person name="Kobayashi N."/>
            <person name="Machita K."/>
            <person name="Maehara T."/>
            <person name="Masukawa M."/>
            <person name="Mizubayashi T."/>
            <person name="Mukai Y."/>
            <person name="Nagasaki H."/>
            <person name="Nagata Y."/>
            <person name="Naito S."/>
            <person name="Nakashima M."/>
            <person name="Nakama Y."/>
            <person name="Nakamichi Y."/>
            <person name="Nakamura M."/>
            <person name="Meguro A."/>
            <person name="Negishi M."/>
            <person name="Ohta I."/>
            <person name="Ohta T."/>
            <person name="Okamoto M."/>
            <person name="Ono N."/>
            <person name="Saji S."/>
            <person name="Sakaguchi M."/>
            <person name="Sakai K."/>
            <person name="Shibata M."/>
            <person name="Shimokawa T."/>
            <person name="Song J."/>
            <person name="Takazaki Y."/>
            <person name="Terasawa K."/>
            <person name="Tsugane M."/>
            <person name="Tsuji K."/>
            <person name="Ueda S."/>
            <person name="Waki K."/>
            <person name="Yamagata H."/>
            <person name="Yamamoto M."/>
            <person name="Yamamoto S."/>
            <person name="Yamane H."/>
            <person name="Yoshiki S."/>
            <person name="Yoshihara R."/>
            <person name="Yukawa K."/>
            <person name="Zhong H."/>
            <person name="Yano M."/>
            <person name="Yuan Q."/>
            <person name="Ouyang S."/>
            <person name="Liu J."/>
            <person name="Jones K.M."/>
            <person name="Gansberger K."/>
            <person name="Moffat K."/>
            <person name="Hill J."/>
            <person name="Bera J."/>
            <person name="Fadrosh D."/>
            <person name="Jin S."/>
            <person name="Johri S."/>
            <person name="Kim M."/>
            <person name="Overton L."/>
            <person name="Reardon M."/>
            <person name="Tsitrin T."/>
            <person name="Vuong H."/>
            <person name="Weaver B."/>
            <person name="Ciecko A."/>
            <person name="Tallon L."/>
            <person name="Jackson J."/>
            <person name="Pai G."/>
            <person name="Aken S.V."/>
            <person name="Utterback T."/>
            <person name="Reidmuller S."/>
            <person name="Feldblyum T."/>
            <person name="Hsiao J."/>
            <person name="Zismann V."/>
            <person name="Iobst S."/>
            <person name="de Vazeille A.R."/>
            <person name="Buell C.R."/>
            <person name="Ying K."/>
            <person name="Li Y."/>
            <person name="Lu T."/>
            <person name="Huang Y."/>
            <person name="Zhao Q."/>
            <person name="Feng Q."/>
            <person name="Zhang L."/>
            <person name="Zhu J."/>
            <person name="Weng Q."/>
            <person name="Mu J."/>
            <person name="Lu Y."/>
            <person name="Fan D."/>
            <person name="Liu Y."/>
            <person name="Guan J."/>
            <person name="Zhang Y."/>
            <person name="Yu S."/>
            <person name="Liu X."/>
            <person name="Zhang Y."/>
            <person name="Hong G."/>
            <person name="Han B."/>
            <person name="Choisne N."/>
            <person name="Demange N."/>
            <person name="Orjeda G."/>
            <person name="Samain S."/>
            <person name="Cattolico L."/>
            <person name="Pelletier E."/>
            <person name="Couloux A."/>
            <person name="Segurens B."/>
            <person name="Wincker P."/>
            <person name="D'Hont A."/>
            <person name="Scarpelli C."/>
            <person name="Weissenbach J."/>
            <person name="Salanoubat M."/>
            <person name="Quetier F."/>
            <person name="Yu Y."/>
            <person name="Kim H.R."/>
            <person name="Rambo T."/>
            <person name="Currie J."/>
            <person name="Collura K."/>
            <person name="Luo M."/>
            <person name="Yang T."/>
            <person name="Ammiraju J.S.S."/>
            <person name="Engler F."/>
            <person name="Soderlund C."/>
            <person name="Wing R.A."/>
            <person name="Palmer L.E."/>
            <person name="de la Bastide M."/>
            <person name="Spiegel L."/>
            <person name="Nascimento L."/>
            <person name="Zutavern T."/>
            <person name="O'Shaughnessy A."/>
            <person name="Dike S."/>
            <person name="Dedhia N."/>
            <person name="Preston R."/>
            <person name="Balija V."/>
            <person name="McCombie W.R."/>
            <person name="Chow T."/>
            <person name="Chen H."/>
            <person name="Chung M."/>
            <person name="Chen C."/>
            <person name="Shaw J."/>
            <person name="Wu H."/>
            <person name="Hsiao K."/>
            <person name="Chao Y."/>
            <person name="Chu M."/>
            <person name="Cheng C."/>
            <person name="Hour A."/>
            <person name="Lee P."/>
            <person name="Lin S."/>
            <person name="Lin Y."/>
            <person name="Liou J."/>
            <person name="Liu S."/>
            <person name="Hsing Y."/>
            <person name="Raghuvanshi S."/>
            <person name="Mohanty A."/>
            <person name="Bharti A.K."/>
            <person name="Gaur A."/>
            <person name="Gupta V."/>
            <person name="Kumar D."/>
            <person name="Ravi V."/>
            <person name="Vij S."/>
            <person name="Kapur A."/>
            <person name="Khurana P."/>
            <person name="Khurana P."/>
            <person name="Khurana J.P."/>
            <person name="Tyagi A.K."/>
            <person name="Gaikwad K."/>
            <person name="Singh A."/>
            <person name="Dalal V."/>
            <person name="Srivastava S."/>
            <person name="Dixit A."/>
            <person name="Pal A.K."/>
            <person name="Ghazi I.A."/>
            <person name="Yadav M."/>
            <person name="Pandit A."/>
            <person name="Bhargava A."/>
            <person name="Sureshbabu K."/>
            <person name="Batra K."/>
            <person name="Sharma T.R."/>
            <person name="Mohapatra T."/>
            <person name="Singh N.K."/>
            <person name="Messing J."/>
            <person name="Nelson A.B."/>
            <person name="Fuks G."/>
            <person name="Kavchok S."/>
            <person name="Keizer G."/>
            <person name="Linton E."/>
            <person name="Llaca V."/>
            <person name="Song R."/>
            <person name="Tanyolac B."/>
            <person name="Young S."/>
            <person name="Ho-Il K."/>
            <person name="Hahn J.H."/>
            <person name="Sangsakoo G."/>
            <person name="Vanavichit A."/>
            <person name="de Mattos Luiz.A.T."/>
            <person name="Zimmer P.D."/>
            <person name="Malone G."/>
            <person name="Dellagostin O."/>
            <person name="de Oliveira A.C."/>
            <person name="Bevan M."/>
            <person name="Bancroft I."/>
            <person name="Minx P."/>
            <person name="Cordum H."/>
            <person name="Wilson R."/>
            <person name="Cheng Z."/>
            <person name="Jin W."/>
            <person name="Jiang J."/>
            <person name="Leong S.A."/>
            <person name="Iwama H."/>
            <person name="Gojobori T."/>
            <person name="Itoh T."/>
            <person name="Niimura Y."/>
            <person name="Fujii Y."/>
            <person name="Habara T."/>
            <person name="Sakai H."/>
            <person name="Sato Y."/>
            <person name="Wilson G."/>
            <person name="Kumar K."/>
            <person name="McCouch S."/>
            <person name="Juretic N."/>
            <person name="Hoen D."/>
            <person name="Wright S."/>
            <person name="Bruskiewich R."/>
            <person name="Bureau T."/>
            <person name="Miyao A."/>
            <person name="Hirochika H."/>
            <person name="Nishikawa T."/>
            <person name="Kadowaki K."/>
            <person name="Sugiura M."/>
            <person name="Burr B."/>
            <person name="Sasaki T."/>
        </authorList>
    </citation>
    <scope>NUCLEOTIDE SEQUENCE [LARGE SCALE GENOMIC DNA]</scope>
    <source>
        <strain evidence="15">cv. Nipponbare</strain>
    </source>
</reference>
<organism evidence="14 15">
    <name type="scientific">Oryza sativa subsp. japonica</name>
    <name type="common">Rice</name>
    <dbReference type="NCBI Taxonomy" id="39947"/>
    <lineage>
        <taxon>Eukaryota</taxon>
        <taxon>Viridiplantae</taxon>
        <taxon>Streptophyta</taxon>
        <taxon>Embryophyta</taxon>
        <taxon>Tracheophyta</taxon>
        <taxon>Spermatophyta</taxon>
        <taxon>Magnoliopsida</taxon>
        <taxon>Liliopsida</taxon>
        <taxon>Poales</taxon>
        <taxon>Poaceae</taxon>
        <taxon>BOP clade</taxon>
        <taxon>Oryzoideae</taxon>
        <taxon>Oryzeae</taxon>
        <taxon>Oryzinae</taxon>
        <taxon>Oryza</taxon>
        <taxon>Oryza sativa</taxon>
    </lineage>
</organism>
<name>Q5Z7Y0_ORYSJ</name>
<dbReference type="SUPFAM" id="SSF57850">
    <property type="entry name" value="RING/U-box"/>
    <property type="match status" value="1"/>
</dbReference>
<dbReference type="InterPro" id="IPR049548">
    <property type="entry name" value="Sina-like_RING"/>
</dbReference>
<dbReference type="Pfam" id="PF21362">
    <property type="entry name" value="Sina_RING"/>
    <property type="match status" value="1"/>
</dbReference>
<evidence type="ECO:0000256" key="3">
    <source>
        <dbReference type="ARBA" id="ARBA00009119"/>
    </source>
</evidence>
<dbReference type="UniPathway" id="UPA00143"/>
<feature type="region of interest" description="Disordered" evidence="12">
    <location>
        <begin position="332"/>
        <end position="381"/>
    </location>
</feature>
<accession>Q5Z7Y0</accession>
<keyword evidence="6" id="KW-0479">Metal-binding</keyword>
<dbReference type="AlphaFoldDB" id="Q5Z7Y0"/>
<protein>
    <recommendedName>
        <fullName evidence="4">RING-type E3 ubiquitin transferase</fullName>
        <ecNumber evidence="4">2.3.2.27</ecNumber>
    </recommendedName>
</protein>
<dbReference type="PROSITE" id="PS51081">
    <property type="entry name" value="ZF_SIAH"/>
    <property type="match status" value="1"/>
</dbReference>
<evidence type="ECO:0000256" key="7">
    <source>
        <dbReference type="ARBA" id="ARBA00022771"/>
    </source>
</evidence>
<dbReference type="Gene3D" id="3.30.40.10">
    <property type="entry name" value="Zinc/RING finger domain, C3HC4 (zinc finger)"/>
    <property type="match status" value="1"/>
</dbReference>
<evidence type="ECO:0000256" key="4">
    <source>
        <dbReference type="ARBA" id="ARBA00012483"/>
    </source>
</evidence>
<feature type="compositionally biased region" description="Pro residues" evidence="12">
    <location>
        <begin position="526"/>
        <end position="539"/>
    </location>
</feature>
<evidence type="ECO:0000256" key="10">
    <source>
        <dbReference type="ARBA" id="ARBA00024004"/>
    </source>
</evidence>
<dbReference type="Proteomes" id="UP000000763">
    <property type="component" value="Chromosome 6"/>
</dbReference>
<dbReference type="EMBL" id="AP004583">
    <property type="protein sequence ID" value="BAD61768.1"/>
    <property type="molecule type" value="Genomic_DNA"/>
</dbReference>
<keyword evidence="5" id="KW-0808">Transferase</keyword>
<keyword evidence="8" id="KW-0833">Ubl conjugation pathway</keyword>
<dbReference type="SUPFAM" id="SSF49599">
    <property type="entry name" value="TRAF domain-like"/>
    <property type="match status" value="1"/>
</dbReference>
<dbReference type="InterPro" id="IPR044286">
    <property type="entry name" value="SINL_plant"/>
</dbReference>
<comment type="similarity">
    <text evidence="3">Belongs to the SINA (Seven in absentia) family.</text>
</comment>
<evidence type="ECO:0000313" key="15">
    <source>
        <dbReference type="Proteomes" id="UP000000763"/>
    </source>
</evidence>
<comment type="catalytic activity">
    <reaction evidence="1">
        <text>S-ubiquitinyl-[E2 ubiquitin-conjugating enzyme]-L-cysteine + [acceptor protein]-L-lysine = [E2 ubiquitin-conjugating enzyme]-L-cysteine + N(6)-ubiquitinyl-[acceptor protein]-L-lysine.</text>
        <dbReference type="EC" id="2.3.2.27"/>
    </reaction>
</comment>
<comment type="pathway">
    <text evidence="2">Protein modification; protein ubiquitination.</text>
</comment>
<feature type="compositionally biased region" description="Basic residues" evidence="12">
    <location>
        <begin position="547"/>
        <end position="559"/>
    </location>
</feature>
<gene>
    <name evidence="14" type="primary">OSJNBb0005N06.15</name>
</gene>
<evidence type="ECO:0000256" key="8">
    <source>
        <dbReference type="ARBA" id="ARBA00022786"/>
    </source>
</evidence>
<feature type="compositionally biased region" description="Basic and acidic residues" evidence="12">
    <location>
        <begin position="479"/>
        <end position="491"/>
    </location>
</feature>
<evidence type="ECO:0000256" key="11">
    <source>
        <dbReference type="PROSITE-ProRule" id="PRU00455"/>
    </source>
</evidence>
<dbReference type="CDD" id="cd16571">
    <property type="entry name" value="RING-HC_SIAHs"/>
    <property type="match status" value="1"/>
</dbReference>
<feature type="compositionally biased region" description="Low complexity" evidence="12">
    <location>
        <begin position="44"/>
        <end position="56"/>
    </location>
</feature>
<sequence>MAKFTLDDADDDPPVATARDKRKRDDGPADAEDEPPRARGSAVAGREPAAPGAEAEAAGRRGPAEEMANGEVEGGLSVQIDPDVLDCSICFESLRPPLYQCQNGHVACFSCWSKLSNKCHICSRDAKFARNIALEKIVESIKSSCSYAKWGCCKFINYAQRDAHEEACLFAPSVCPISNCGYRGFTGRWSGHFLTSHSSDVMRFIYGQPFEVNIEVSVPFLVFLGEDDHLFLLQNNNLTPFGHAFSVVCLRSGNLNWMFSYQIEATSRKKPENRLQLKASVTNTRQWTGIYPSEAFLLVPFDFCHSSNIVLNISIERYAVVRVDASRRLQRRADGRRAQRRVASAAGARRGVVGPGQAADGAGARRGVVGPGQAPGHSLPPRLLRRRARLAAAAAPPPCLTLASPLPPPFRLPHRRLASSAADLVSSAVIAVVIPELRRARWGRRDGRRAPRTLKMTTASSGAVEDDNDDDDELGHGGSDGRGRRDSEQKGGRLHPRHFAALRRDRGGHRAPSRPPATGRLFTTPAAPPPRPPPAPAQPRPAALATRRARRPSARRCRRPLPSTRTCEAEREGGGED</sequence>
<feature type="compositionally biased region" description="Acidic residues" evidence="12">
    <location>
        <begin position="464"/>
        <end position="473"/>
    </location>
</feature>
<dbReference type="Pfam" id="PF21361">
    <property type="entry name" value="Sina_ZnF"/>
    <property type="match status" value="1"/>
</dbReference>
<dbReference type="GO" id="GO:0016567">
    <property type="term" value="P:protein ubiquitination"/>
    <property type="evidence" value="ECO:0007669"/>
    <property type="project" value="UniProtKB-UniPathway"/>
</dbReference>
<keyword evidence="7 11" id="KW-0863">Zinc-finger</keyword>
<dbReference type="GO" id="GO:0008270">
    <property type="term" value="F:zinc ion binding"/>
    <property type="evidence" value="ECO:0007669"/>
    <property type="project" value="UniProtKB-KW"/>
</dbReference>
<dbReference type="HOGENOM" id="CLU_040603_2_1_1"/>
<dbReference type="PANTHER" id="PTHR46632">
    <property type="entry name" value="E3 UBIQUITIN-PROTEIN LIGASE SINA-LIKE 4"/>
    <property type="match status" value="1"/>
</dbReference>
<feature type="compositionally biased region" description="Basic residues" evidence="12">
    <location>
        <begin position="492"/>
        <end position="512"/>
    </location>
</feature>
<evidence type="ECO:0000256" key="5">
    <source>
        <dbReference type="ARBA" id="ARBA00022679"/>
    </source>
</evidence>
<evidence type="ECO:0000256" key="12">
    <source>
        <dbReference type="SAM" id="MobiDB-lite"/>
    </source>
</evidence>
<reference evidence="15" key="2">
    <citation type="journal article" date="2008" name="Nucleic Acids Res.">
        <title>The rice annotation project database (RAP-DB): 2008 update.</title>
        <authorList>
            <consortium name="The rice annotation project (RAP)"/>
        </authorList>
    </citation>
    <scope>GENOME REANNOTATION</scope>
    <source>
        <strain evidence="15">cv. Nipponbare</strain>
    </source>
</reference>
<proteinExistence type="inferred from homology"/>
<feature type="region of interest" description="Disordered" evidence="12">
    <location>
        <begin position="448"/>
        <end position="577"/>
    </location>
</feature>
<dbReference type="PANTHER" id="PTHR46632:SF16">
    <property type="entry name" value="E3 UBIQUITIN-PROTEIN LIGASE SINA-LIKE 10"/>
    <property type="match status" value="1"/>
</dbReference>
<evidence type="ECO:0000256" key="1">
    <source>
        <dbReference type="ARBA" id="ARBA00000900"/>
    </source>
</evidence>
<evidence type="ECO:0000256" key="6">
    <source>
        <dbReference type="ARBA" id="ARBA00022723"/>
    </source>
</evidence>
<keyword evidence="9" id="KW-0862">Zinc</keyword>
<comment type="function">
    <text evidence="10">E3 ubiquitin-protein ligase that mediates ubiquitination and subsequent proteasomal degradation of target proteins. E3 ubiquitin ligases accept ubiquitin from an E2 ubiquitin-conjugating enzyme in the form of a thioester and then directly transfers the ubiquitin to targeted substrates. It probably triggers the ubiquitin-mediated degradation of different substrates.</text>
</comment>
<dbReference type="InterPro" id="IPR013010">
    <property type="entry name" value="Znf_SIAH"/>
</dbReference>
<evidence type="ECO:0000313" key="14">
    <source>
        <dbReference type="EMBL" id="BAD61768.1"/>
    </source>
</evidence>
<evidence type="ECO:0000256" key="9">
    <source>
        <dbReference type="ARBA" id="ARBA00022833"/>
    </source>
</evidence>
<feature type="region of interest" description="Disordered" evidence="12">
    <location>
        <begin position="1"/>
        <end position="71"/>
    </location>
</feature>
<evidence type="ECO:0000259" key="13">
    <source>
        <dbReference type="PROSITE" id="PS51081"/>
    </source>
</evidence>
<dbReference type="GO" id="GO:0061630">
    <property type="term" value="F:ubiquitin protein ligase activity"/>
    <property type="evidence" value="ECO:0007669"/>
    <property type="project" value="UniProtKB-EC"/>
</dbReference>
<feature type="compositionally biased region" description="Low complexity" evidence="12">
    <location>
        <begin position="341"/>
        <end position="381"/>
    </location>
</feature>
<dbReference type="InterPro" id="IPR013083">
    <property type="entry name" value="Znf_RING/FYVE/PHD"/>
</dbReference>